<evidence type="ECO:0008006" key="2">
    <source>
        <dbReference type="Google" id="ProtNLM"/>
    </source>
</evidence>
<accession>A0AB39C022</accession>
<dbReference type="EMBL" id="PP986819">
    <property type="protein sequence ID" value="XDI97920.1"/>
    <property type="molecule type" value="Genomic_DNA"/>
</dbReference>
<organism evidence="1">
    <name type="scientific">Pakpunavirus sp</name>
    <dbReference type="NCBI Taxonomy" id="2833053"/>
    <lineage>
        <taxon>Viruses</taxon>
        <taxon>Duplodnaviria</taxon>
        <taxon>Heunggongvirae</taxon>
        <taxon>Uroviricota</taxon>
        <taxon>Caudoviricetes</taxon>
        <taxon>Vandenendeviridae</taxon>
        <taxon>Skurskavirinae</taxon>
        <taxon>Pakpunavirus</taxon>
    </lineage>
</organism>
<name>A0AB39C022_9CAUD</name>
<sequence length="62" mass="7385">MYADPRHKNRNETKVRLDDEYEAFLENLATIHRTQKAVLAREILKSWIDEKREELTRSITAA</sequence>
<proteinExistence type="predicted"/>
<evidence type="ECO:0000313" key="1">
    <source>
        <dbReference type="EMBL" id="XDI97920.1"/>
    </source>
</evidence>
<reference evidence="1" key="1">
    <citation type="submission" date="2024-06" db="EMBL/GenBank/DDBJ databases">
        <authorList>
            <person name="Agudelo-Romero P."/>
            <person name="Caparros-Martin J.A."/>
            <person name="Sharma A."/>
            <person name="Saladie M."/>
            <person name="Stick S.M."/>
            <person name="O'Gara F."/>
        </authorList>
    </citation>
    <scope>NUCLEOTIDE SEQUENCE</scope>
    <source>
        <strain evidence="1">VContig5</strain>
    </source>
</reference>
<protein>
    <recommendedName>
        <fullName evidence="2">CopG family transcriptional regulator</fullName>
    </recommendedName>
</protein>